<keyword evidence="2 4" id="KW-0442">Lipid degradation</keyword>
<dbReference type="Proteomes" id="UP000701702">
    <property type="component" value="Unassembled WGS sequence"/>
</dbReference>
<feature type="short sequence motif" description="DGA/G" evidence="4">
    <location>
        <begin position="210"/>
        <end position="212"/>
    </location>
</feature>
<keyword evidence="1 4" id="KW-0378">Hydrolase</keyword>
<reference evidence="6 7" key="1">
    <citation type="submission" date="2021-08" db="EMBL/GenBank/DDBJ databases">
        <authorList>
            <person name="Peeters C."/>
        </authorList>
    </citation>
    <scope>NUCLEOTIDE SEQUENCE [LARGE SCALE GENOMIC DNA]</scope>
    <source>
        <strain evidence="6 7">LMG 23994</strain>
    </source>
</reference>
<comment type="caution">
    <text evidence="4">Lacks conserved residue(s) required for the propagation of feature annotation.</text>
</comment>
<feature type="short sequence motif" description="GXGXXG" evidence="4">
    <location>
        <begin position="26"/>
        <end position="31"/>
    </location>
</feature>
<dbReference type="InterPro" id="IPR016035">
    <property type="entry name" value="Acyl_Trfase/lysoPLipase"/>
</dbReference>
<protein>
    <recommendedName>
        <fullName evidence="5">PNPLA domain-containing protein</fullName>
    </recommendedName>
</protein>
<dbReference type="EMBL" id="CAJZAF010000050">
    <property type="protein sequence ID" value="CAG9186445.1"/>
    <property type="molecule type" value="Genomic_DNA"/>
</dbReference>
<keyword evidence="3 4" id="KW-0443">Lipid metabolism</keyword>
<feature type="domain" description="PNPLA" evidence="5">
    <location>
        <begin position="22"/>
        <end position="223"/>
    </location>
</feature>
<evidence type="ECO:0000256" key="1">
    <source>
        <dbReference type="ARBA" id="ARBA00022801"/>
    </source>
</evidence>
<dbReference type="RefSeq" id="WP_224009645.1">
    <property type="nucleotide sequence ID" value="NZ_CAJZAF010000050.1"/>
</dbReference>
<sequence length="353" mass="38996">MSATPGTRAAGDAKGSVKRITLALQGGGSHGAFAWGVLDRLLEDERLAIEGVSATSAGAMNAAVLAYGLLQGGPPGARTALHRFWQDVSSTARLYSPFRKLPWEIWMRGGYGLDNSPMYVMTDLLLRVLSPYQFNPLNLNPLSDVLARHVDFDALRHDCPVQLFLCATNVETGKVRLFTREEISLKAVLASACLPSLFQAVEIDGQHYWDGGYVGNPAIFPLIYHCTTRDVVIVHINPIVRKGVPKTTAEILNRINEVSFNSSLIRELRAISFVTTLIQEGKVDRADMKEMLIHAIRSDKIMAALGVSSKLNADWDFLCHLRDQGRNEAEHWLAQNYSAIGECCSVDLREEFL</sequence>
<accession>A0ABM8Y1B7</accession>
<feature type="active site" description="Nucleophile" evidence="4">
    <location>
        <position position="56"/>
    </location>
</feature>
<comment type="caution">
    <text evidence="6">The sequence shown here is derived from an EMBL/GenBank/DDBJ whole genome shotgun (WGS) entry which is preliminary data.</text>
</comment>
<dbReference type="Pfam" id="PF01734">
    <property type="entry name" value="Patatin"/>
    <property type="match status" value="1"/>
</dbReference>
<keyword evidence="7" id="KW-1185">Reference proteome</keyword>
<evidence type="ECO:0000313" key="7">
    <source>
        <dbReference type="Proteomes" id="UP000701702"/>
    </source>
</evidence>
<name>A0ABM8Y1B7_9BURK</name>
<dbReference type="InterPro" id="IPR002641">
    <property type="entry name" value="PNPLA_dom"/>
</dbReference>
<gene>
    <name evidence="6" type="ORF">LMG23994_06230</name>
</gene>
<dbReference type="InterPro" id="IPR050301">
    <property type="entry name" value="NTE"/>
</dbReference>
<feature type="active site" description="Proton acceptor" evidence="4">
    <location>
        <position position="210"/>
    </location>
</feature>
<evidence type="ECO:0000313" key="6">
    <source>
        <dbReference type="EMBL" id="CAG9186445.1"/>
    </source>
</evidence>
<organism evidence="6 7">
    <name type="scientific">Cupriavidus pinatubonensis</name>
    <dbReference type="NCBI Taxonomy" id="248026"/>
    <lineage>
        <taxon>Bacteria</taxon>
        <taxon>Pseudomonadati</taxon>
        <taxon>Pseudomonadota</taxon>
        <taxon>Betaproteobacteria</taxon>
        <taxon>Burkholderiales</taxon>
        <taxon>Burkholderiaceae</taxon>
        <taxon>Cupriavidus</taxon>
    </lineage>
</organism>
<dbReference type="SUPFAM" id="SSF52151">
    <property type="entry name" value="FabD/lysophospholipase-like"/>
    <property type="match status" value="1"/>
</dbReference>
<dbReference type="PANTHER" id="PTHR14226">
    <property type="entry name" value="NEUROPATHY TARGET ESTERASE/SWISS CHEESE D.MELANOGASTER"/>
    <property type="match status" value="1"/>
</dbReference>
<evidence type="ECO:0000259" key="5">
    <source>
        <dbReference type="PROSITE" id="PS51635"/>
    </source>
</evidence>
<proteinExistence type="predicted"/>
<evidence type="ECO:0000256" key="3">
    <source>
        <dbReference type="ARBA" id="ARBA00023098"/>
    </source>
</evidence>
<dbReference type="PANTHER" id="PTHR14226:SF78">
    <property type="entry name" value="SLR0060 PROTEIN"/>
    <property type="match status" value="1"/>
</dbReference>
<dbReference type="PROSITE" id="PS51635">
    <property type="entry name" value="PNPLA"/>
    <property type="match status" value="1"/>
</dbReference>
<dbReference type="Gene3D" id="3.40.1090.10">
    <property type="entry name" value="Cytosolic phospholipase A2 catalytic domain"/>
    <property type="match status" value="2"/>
</dbReference>
<evidence type="ECO:0000256" key="4">
    <source>
        <dbReference type="PROSITE-ProRule" id="PRU01161"/>
    </source>
</evidence>
<evidence type="ECO:0000256" key="2">
    <source>
        <dbReference type="ARBA" id="ARBA00022963"/>
    </source>
</evidence>